<evidence type="ECO:0000313" key="4">
    <source>
        <dbReference type="EMBL" id="KAK8083914.1"/>
    </source>
</evidence>
<sequence>MFPRPLRVLPSLGFSLNLTGRVPYRSVRHQAFDANFDQDELEEARNWYASFNPSSLPKGQTSYSRSSGPGGQHVNKTETKATTVWPFNDLAKVLPKIIHPALRASRYYTVRNDSISIQAQTQRSRTANTDENHQKLAEEVQKAYRDSVPGETSDKKRKKYEALAKEFDAKRLKTKKYEGAKKASRKASFSD</sequence>
<dbReference type="PANTHER" id="PTHR11075">
    <property type="entry name" value="PEPTIDE CHAIN RELEASE FACTOR"/>
    <property type="match status" value="1"/>
</dbReference>
<gene>
    <name evidence="4" type="ORF">PG996_002695</name>
</gene>
<comment type="caution">
    <text evidence="4">The sequence shown here is derived from an EMBL/GenBank/DDBJ whole genome shotgun (WGS) entry which is preliminary data.</text>
</comment>
<name>A0ABR1WP92_9PEZI</name>
<dbReference type="Gene3D" id="3.30.160.20">
    <property type="match status" value="1"/>
</dbReference>
<dbReference type="Proteomes" id="UP001446871">
    <property type="component" value="Unassembled WGS sequence"/>
</dbReference>
<proteinExistence type="inferred from homology"/>
<accession>A0ABR1WP92</accession>
<feature type="region of interest" description="Disordered" evidence="2">
    <location>
        <begin position="52"/>
        <end position="75"/>
    </location>
</feature>
<feature type="compositionally biased region" description="Polar residues" evidence="2">
    <location>
        <begin position="52"/>
        <end position="67"/>
    </location>
</feature>
<dbReference type="InterPro" id="IPR045853">
    <property type="entry name" value="Pep_chain_release_fac_I_sf"/>
</dbReference>
<comment type="similarity">
    <text evidence="1">Belongs to the prokaryotic/mitochondrial release factor family.</text>
</comment>
<reference evidence="4 5" key="1">
    <citation type="submission" date="2023-01" db="EMBL/GenBank/DDBJ databases">
        <title>Analysis of 21 Apiospora genomes using comparative genomics revels a genus with tremendous synthesis potential of carbohydrate active enzymes and secondary metabolites.</title>
        <authorList>
            <person name="Sorensen T."/>
        </authorList>
    </citation>
    <scope>NUCLEOTIDE SEQUENCE [LARGE SCALE GENOMIC DNA]</scope>
    <source>
        <strain evidence="4 5">CBS 83171</strain>
    </source>
</reference>
<dbReference type="Pfam" id="PF00472">
    <property type="entry name" value="RF-1"/>
    <property type="match status" value="1"/>
</dbReference>
<dbReference type="PANTHER" id="PTHR11075:SF54">
    <property type="entry name" value="LARGE RIBOSOMAL SUBUNIT PROTEIN ML62"/>
    <property type="match status" value="1"/>
</dbReference>
<dbReference type="EMBL" id="JAQQWM010000001">
    <property type="protein sequence ID" value="KAK8083914.1"/>
    <property type="molecule type" value="Genomic_DNA"/>
</dbReference>
<evidence type="ECO:0000313" key="5">
    <source>
        <dbReference type="Proteomes" id="UP001446871"/>
    </source>
</evidence>
<dbReference type="SUPFAM" id="SSF75620">
    <property type="entry name" value="Release factor"/>
    <property type="match status" value="1"/>
</dbReference>
<organism evidence="4 5">
    <name type="scientific">Apiospora saccharicola</name>
    <dbReference type="NCBI Taxonomy" id="335842"/>
    <lineage>
        <taxon>Eukaryota</taxon>
        <taxon>Fungi</taxon>
        <taxon>Dikarya</taxon>
        <taxon>Ascomycota</taxon>
        <taxon>Pezizomycotina</taxon>
        <taxon>Sordariomycetes</taxon>
        <taxon>Xylariomycetidae</taxon>
        <taxon>Amphisphaeriales</taxon>
        <taxon>Apiosporaceae</taxon>
        <taxon>Apiospora</taxon>
    </lineage>
</organism>
<feature type="domain" description="Prokaryotic-type class I peptide chain release factors" evidence="3">
    <location>
        <begin position="61"/>
        <end position="182"/>
    </location>
</feature>
<evidence type="ECO:0000256" key="1">
    <source>
        <dbReference type="ARBA" id="ARBA00010835"/>
    </source>
</evidence>
<evidence type="ECO:0000256" key="2">
    <source>
        <dbReference type="SAM" id="MobiDB-lite"/>
    </source>
</evidence>
<dbReference type="InterPro" id="IPR052104">
    <property type="entry name" value="Mito_Release_Factor_mL62"/>
</dbReference>
<protein>
    <recommendedName>
        <fullName evidence="3">Prokaryotic-type class I peptide chain release factors domain-containing protein</fullName>
    </recommendedName>
</protein>
<evidence type="ECO:0000259" key="3">
    <source>
        <dbReference type="Pfam" id="PF00472"/>
    </source>
</evidence>
<dbReference type="InterPro" id="IPR000352">
    <property type="entry name" value="Pep_chain_release_fac_I"/>
</dbReference>
<keyword evidence="5" id="KW-1185">Reference proteome</keyword>